<protein>
    <submittedName>
        <fullName evidence="1">Uncharacterized protein</fullName>
    </submittedName>
</protein>
<evidence type="ECO:0000313" key="1">
    <source>
        <dbReference type="EMBL" id="PSR74739.1"/>
    </source>
</evidence>
<dbReference type="AlphaFoldDB" id="A0A2R6NQD6"/>
<dbReference type="STRING" id="98765.A0A2R6NQD6"/>
<accession>A0A2R6NQD6</accession>
<evidence type="ECO:0000313" key="2">
    <source>
        <dbReference type="Proteomes" id="UP000186601"/>
    </source>
</evidence>
<gene>
    <name evidence="1" type="ORF">PHLCEN_2v9618</name>
</gene>
<name>A0A2R6NQD6_9APHY</name>
<proteinExistence type="predicted"/>
<organism evidence="1 2">
    <name type="scientific">Hermanssonia centrifuga</name>
    <dbReference type="NCBI Taxonomy" id="98765"/>
    <lineage>
        <taxon>Eukaryota</taxon>
        <taxon>Fungi</taxon>
        <taxon>Dikarya</taxon>
        <taxon>Basidiomycota</taxon>
        <taxon>Agaricomycotina</taxon>
        <taxon>Agaricomycetes</taxon>
        <taxon>Polyporales</taxon>
        <taxon>Meruliaceae</taxon>
        <taxon>Hermanssonia</taxon>
    </lineage>
</organism>
<dbReference type="OrthoDB" id="341421at2759"/>
<reference evidence="1 2" key="1">
    <citation type="submission" date="2018-02" db="EMBL/GenBank/DDBJ databases">
        <title>Genome sequence of the basidiomycete white-rot fungus Phlebia centrifuga.</title>
        <authorList>
            <person name="Granchi Z."/>
            <person name="Peng M."/>
            <person name="de Vries R.P."/>
            <person name="Hilden K."/>
            <person name="Makela M.R."/>
            <person name="Grigoriev I."/>
            <person name="Riley R."/>
        </authorList>
    </citation>
    <scope>NUCLEOTIDE SEQUENCE [LARGE SCALE GENOMIC DNA]</scope>
    <source>
        <strain evidence="1 2">FBCC195</strain>
    </source>
</reference>
<comment type="caution">
    <text evidence="1">The sequence shown here is derived from an EMBL/GenBank/DDBJ whole genome shotgun (WGS) entry which is preliminary data.</text>
</comment>
<dbReference type="Proteomes" id="UP000186601">
    <property type="component" value="Unassembled WGS sequence"/>
</dbReference>
<dbReference type="EMBL" id="MLYV02000961">
    <property type="protein sequence ID" value="PSR74739.1"/>
    <property type="molecule type" value="Genomic_DNA"/>
</dbReference>
<sequence length="153" mass="17091">MDMLSRDELVEALSAMGICLPSKTKLLDEALLKRLRQALNASQTFSKTVDKSPLNIKALSKWPGTSSLVKSISRGNPRESMASIQCGMTRGGRESGLSPFPDNVFMDLRRTILSLAESWDSKGIKRFILHDDHEKCAIMIRVRKRPLLYAPSD</sequence>
<keyword evidence="2" id="KW-1185">Reference proteome</keyword>